<evidence type="ECO:0000313" key="7">
    <source>
        <dbReference type="Proteomes" id="UP000290189"/>
    </source>
</evidence>
<accession>A0A0G4J8P3</accession>
<dbReference type="Proteomes" id="UP000290189">
    <property type="component" value="Unassembled WGS sequence"/>
</dbReference>
<dbReference type="InterPro" id="IPR002842">
    <property type="entry name" value="ATPase_V1_Esu"/>
</dbReference>
<keyword evidence="5" id="KW-0496">Mitochondrion</keyword>
<geneLocation type="mitochondrion" evidence="5"/>
<dbReference type="Gene3D" id="6.10.250.1620">
    <property type="match status" value="1"/>
</dbReference>
<dbReference type="GO" id="GO:0046961">
    <property type="term" value="F:proton-transporting ATPase activity, rotational mechanism"/>
    <property type="evidence" value="ECO:0007669"/>
    <property type="project" value="InterPro"/>
</dbReference>
<dbReference type="STRING" id="37360.A0A0G4J8P3"/>
<keyword evidence="3" id="KW-0406">Ion transport</keyword>
<evidence type="ECO:0000313" key="5">
    <source>
        <dbReference type="EMBL" id="SPQ99675.1"/>
    </source>
</evidence>
<evidence type="ECO:0000256" key="3">
    <source>
        <dbReference type="ARBA" id="ARBA00023065"/>
    </source>
</evidence>
<evidence type="ECO:0000256" key="1">
    <source>
        <dbReference type="ARBA" id="ARBA00005901"/>
    </source>
</evidence>
<gene>
    <name evidence="4" type="ORF">PBRA_003321</name>
    <name evidence="5" type="ORF">PLBR_LOCUS6890</name>
</gene>
<dbReference type="Proteomes" id="UP000039324">
    <property type="component" value="Unassembled WGS sequence"/>
</dbReference>
<dbReference type="Gene3D" id="3.30.2320.30">
    <property type="entry name" value="ATP synthase, E subunit, C-terminal"/>
    <property type="match status" value="1"/>
</dbReference>
<dbReference type="HAMAP" id="MF_00311">
    <property type="entry name" value="ATP_synth_E_arch"/>
    <property type="match status" value="1"/>
</dbReference>
<evidence type="ECO:0008006" key="8">
    <source>
        <dbReference type="Google" id="ProtNLM"/>
    </source>
</evidence>
<dbReference type="EMBL" id="OVEO01000012">
    <property type="protein sequence ID" value="SPQ99675.1"/>
    <property type="molecule type" value="Genomic_DNA"/>
</dbReference>
<dbReference type="SUPFAM" id="SSF160527">
    <property type="entry name" value="V-type ATPase subunit E-like"/>
    <property type="match status" value="1"/>
</dbReference>
<dbReference type="EMBL" id="CDSF01000155">
    <property type="protein sequence ID" value="CEP03714.1"/>
    <property type="molecule type" value="Genomic_DNA"/>
</dbReference>
<evidence type="ECO:0000256" key="2">
    <source>
        <dbReference type="ARBA" id="ARBA00022448"/>
    </source>
</evidence>
<dbReference type="InterPro" id="IPR038495">
    <property type="entry name" value="ATPase_E_C"/>
</dbReference>
<dbReference type="OrthoDB" id="10263003at2759"/>
<reference evidence="5 7" key="2">
    <citation type="submission" date="2018-03" db="EMBL/GenBank/DDBJ databases">
        <authorList>
            <person name="Fogelqvist J."/>
        </authorList>
    </citation>
    <scope>NUCLEOTIDE SEQUENCE [LARGE SCALE GENOMIC DNA]</scope>
</reference>
<comment type="similarity">
    <text evidence="1">Belongs to the V-ATPase E subunit family.</text>
</comment>
<dbReference type="Pfam" id="PF01991">
    <property type="entry name" value="vATP-synt_E"/>
    <property type="match status" value="1"/>
</dbReference>
<evidence type="ECO:0000313" key="4">
    <source>
        <dbReference type="EMBL" id="CEP03714.1"/>
    </source>
</evidence>
<evidence type="ECO:0000313" key="6">
    <source>
        <dbReference type="Proteomes" id="UP000039324"/>
    </source>
</evidence>
<name>A0A0G4J8P3_PLABS</name>
<proteinExistence type="inferred from homology"/>
<reference evidence="4 6" key="1">
    <citation type="submission" date="2015-02" db="EMBL/GenBank/DDBJ databases">
        <authorList>
            <person name="Chooi Y.-H."/>
        </authorList>
    </citation>
    <scope>NUCLEOTIDE SEQUENCE [LARGE SCALE GENOMIC DNA]</scope>
    <source>
        <strain evidence="4">E3</strain>
    </source>
</reference>
<dbReference type="GO" id="GO:0033178">
    <property type="term" value="C:proton-transporting two-sector ATPase complex, catalytic domain"/>
    <property type="evidence" value="ECO:0007669"/>
    <property type="project" value="InterPro"/>
</dbReference>
<organism evidence="4 6">
    <name type="scientific">Plasmodiophora brassicae</name>
    <name type="common">Clubroot disease agent</name>
    <dbReference type="NCBI Taxonomy" id="37360"/>
    <lineage>
        <taxon>Eukaryota</taxon>
        <taxon>Sar</taxon>
        <taxon>Rhizaria</taxon>
        <taxon>Endomyxa</taxon>
        <taxon>Phytomyxea</taxon>
        <taxon>Plasmodiophorida</taxon>
        <taxon>Plasmodiophoridae</taxon>
        <taxon>Plasmodiophora</taxon>
    </lineage>
</organism>
<sequence length="219" mass="24634">MNPTEAARQISQMVEFIKQEAREKAEEIRVKTDQEFNIAKLSLIEAAKQQIANDFVQLRKEKIANQKIARSGSVQQSRQERLQHQQATTEKIRSAALERLVAVPNDPAYEKLLIALIVQGLVRLREDHVVIRCRNEDAAIVKKCLPKATSFYSDIVKRDVGKPHNVTLELDTNGLVGIAGGVELLAQNNKILLSNTLNSRLSLCFDDLKPVIRSVLFDI</sequence>
<keyword evidence="6" id="KW-1185">Reference proteome</keyword>
<protein>
    <recommendedName>
        <fullName evidence="8">V-type proton ATPase subunit E</fullName>
    </recommendedName>
</protein>
<dbReference type="OMA" id="QHMMAFI"/>
<dbReference type="PANTHER" id="PTHR45715">
    <property type="entry name" value="ATPASE H+-TRANSPORTING V1 SUBUNIT E1A-RELATED"/>
    <property type="match status" value="1"/>
</dbReference>
<dbReference type="AlphaFoldDB" id="A0A0G4J8P3"/>
<keyword evidence="2" id="KW-0813">Transport</keyword>